<evidence type="ECO:0000256" key="14">
    <source>
        <dbReference type="RuleBase" id="RU003658"/>
    </source>
</evidence>
<dbReference type="SUPFAM" id="SSF51366">
    <property type="entry name" value="Ribulose-phoshate binding barrel"/>
    <property type="match status" value="1"/>
</dbReference>
<proteinExistence type="inferred from homology"/>
<evidence type="ECO:0000256" key="2">
    <source>
        <dbReference type="ARBA" id="ARBA00004496"/>
    </source>
</evidence>
<dbReference type="NCBIfam" id="TIGR00007">
    <property type="entry name" value="1-(5-phosphoribosyl)-5-[(5-phosphoribosylamino)methylideneamino]imidazole-4-carboxamide isomerase"/>
    <property type="match status" value="1"/>
</dbReference>
<dbReference type="InterPro" id="IPR011060">
    <property type="entry name" value="RibuloseP-bd_barrel"/>
</dbReference>
<evidence type="ECO:0000313" key="15">
    <source>
        <dbReference type="EMBL" id="RIP37268.1"/>
    </source>
</evidence>
<dbReference type="InterPro" id="IPR006063">
    <property type="entry name" value="HisA_bact_arch"/>
</dbReference>
<comment type="similarity">
    <text evidence="4 12 13">Belongs to the HisA/HisF family.</text>
</comment>
<comment type="subcellular location">
    <subcellularLocation>
        <location evidence="2 12 14">Cytoplasm</location>
    </subcellularLocation>
</comment>
<dbReference type="InterPro" id="IPR023016">
    <property type="entry name" value="HisA/PriA"/>
</dbReference>
<dbReference type="EMBL" id="QYJN01000001">
    <property type="protein sequence ID" value="RIP37268.1"/>
    <property type="molecule type" value="Genomic_DNA"/>
</dbReference>
<dbReference type="GO" id="GO:0005737">
    <property type="term" value="C:cytoplasm"/>
    <property type="evidence" value="ECO:0007669"/>
    <property type="project" value="UniProtKB-SubCell"/>
</dbReference>
<evidence type="ECO:0000256" key="4">
    <source>
        <dbReference type="ARBA" id="ARBA00009667"/>
    </source>
</evidence>
<sequence>MIKLWPAIDLINSTSVRLTEGKYDSEERMTRTAEESIQFYDQFQCVDRIHIVDLIGAKNQSSIEQDYIKTLRNLTDKPIEVGGGIRNETTIQQYFDDNIDFCIIGTKGIQDLSWLADMAEKYPNRLYLSVDAYRREVKINGWEQDAQLDLFDLVEQINSLPLGGIIYTDISKDGKLSGPNFEITGQLVASTDKHVVASGGIRHQQDLIQLESLGVHAAIVGKAAHNPTFWEGLS</sequence>
<dbReference type="InterPro" id="IPR006062">
    <property type="entry name" value="His_biosynth"/>
</dbReference>
<dbReference type="InterPro" id="IPR044524">
    <property type="entry name" value="Isoase_HisA-like"/>
</dbReference>
<evidence type="ECO:0000256" key="1">
    <source>
        <dbReference type="ARBA" id="ARBA00000901"/>
    </source>
</evidence>
<reference evidence="15 16" key="1">
    <citation type="journal article" date="2016" name="Front. Microbiol.">
        <title>Comprehensive Phylogenetic Analysis of Bovine Non-aureus Staphylococci Species Based on Whole-Genome Sequencing.</title>
        <authorList>
            <person name="Naushad S."/>
            <person name="Barkema H.W."/>
            <person name="Luby C."/>
            <person name="Condas L.A."/>
            <person name="Nobrega D.B."/>
            <person name="Carson D.A."/>
            <person name="De Buck J."/>
        </authorList>
    </citation>
    <scope>NUCLEOTIDE SEQUENCE [LARGE SCALE GENOMIC DNA]</scope>
    <source>
        <strain evidence="15 16">SNUC 4781</strain>
    </source>
</reference>
<dbReference type="PANTHER" id="PTHR43090:SF2">
    <property type="entry name" value="1-(5-PHOSPHORIBOSYL)-5-[(5-PHOSPHORIBOSYLAMINO)METHYLIDENEAMINO] IMIDAZOLE-4-CARBOXAMIDE ISOMERASE"/>
    <property type="match status" value="1"/>
</dbReference>
<organism evidence="15 16">
    <name type="scientific">Staphylococcus gallinarum</name>
    <dbReference type="NCBI Taxonomy" id="1293"/>
    <lineage>
        <taxon>Bacteria</taxon>
        <taxon>Bacillati</taxon>
        <taxon>Bacillota</taxon>
        <taxon>Bacilli</taxon>
        <taxon>Bacillales</taxon>
        <taxon>Staphylococcaceae</taxon>
        <taxon>Staphylococcus</taxon>
    </lineage>
</organism>
<dbReference type="AlphaFoldDB" id="A0A3A0W8M8"/>
<evidence type="ECO:0000256" key="13">
    <source>
        <dbReference type="RuleBase" id="RU003657"/>
    </source>
</evidence>
<evidence type="ECO:0000256" key="6">
    <source>
        <dbReference type="ARBA" id="ARBA00018464"/>
    </source>
</evidence>
<evidence type="ECO:0000256" key="7">
    <source>
        <dbReference type="ARBA" id="ARBA00022490"/>
    </source>
</evidence>
<feature type="active site" description="Proton donor" evidence="12">
    <location>
        <position position="131"/>
    </location>
</feature>
<protein>
    <recommendedName>
        <fullName evidence="6 12">1-(5-phosphoribosyl)-5-[(5-phosphoribosylamino)methylideneamino] imidazole-4-carboxamide isomerase</fullName>
        <ecNumber evidence="5 12">5.3.1.16</ecNumber>
    </recommendedName>
    <alternativeName>
        <fullName evidence="11 12">Phosphoribosylformimino-5-aminoimidazole carboxamide ribotide isomerase</fullName>
    </alternativeName>
</protein>
<dbReference type="GO" id="GO:0000162">
    <property type="term" value="P:L-tryptophan biosynthetic process"/>
    <property type="evidence" value="ECO:0007669"/>
    <property type="project" value="TreeGrafter"/>
</dbReference>
<dbReference type="EC" id="5.3.1.16" evidence="5 12"/>
<dbReference type="Pfam" id="PF00977">
    <property type="entry name" value="His_biosynth"/>
    <property type="match status" value="1"/>
</dbReference>
<name>A0A3A0W8M8_STAGA</name>
<keyword evidence="10 12" id="KW-0413">Isomerase</keyword>
<evidence type="ECO:0000256" key="9">
    <source>
        <dbReference type="ARBA" id="ARBA00023102"/>
    </source>
</evidence>
<comment type="pathway">
    <text evidence="3 12 14">Amino-acid biosynthesis; L-histidine biosynthesis; L-histidine from 5-phospho-alpha-D-ribose 1-diphosphate: step 4/9.</text>
</comment>
<feature type="active site" description="Proton acceptor" evidence="12">
    <location>
        <position position="9"/>
    </location>
</feature>
<evidence type="ECO:0000256" key="12">
    <source>
        <dbReference type="HAMAP-Rule" id="MF_01014"/>
    </source>
</evidence>
<evidence type="ECO:0000256" key="5">
    <source>
        <dbReference type="ARBA" id="ARBA00012550"/>
    </source>
</evidence>
<dbReference type="Gene3D" id="3.20.20.70">
    <property type="entry name" value="Aldolase class I"/>
    <property type="match status" value="1"/>
</dbReference>
<dbReference type="NCBIfam" id="NF010114">
    <property type="entry name" value="PRK13587.1"/>
    <property type="match status" value="1"/>
</dbReference>
<accession>A0A3A0W8M8</accession>
<evidence type="ECO:0000256" key="11">
    <source>
        <dbReference type="ARBA" id="ARBA00030547"/>
    </source>
</evidence>
<dbReference type="Proteomes" id="UP000265541">
    <property type="component" value="Unassembled WGS sequence"/>
</dbReference>
<dbReference type="CDD" id="cd04732">
    <property type="entry name" value="HisA"/>
    <property type="match status" value="1"/>
</dbReference>
<evidence type="ECO:0000256" key="8">
    <source>
        <dbReference type="ARBA" id="ARBA00022605"/>
    </source>
</evidence>
<evidence type="ECO:0000256" key="10">
    <source>
        <dbReference type="ARBA" id="ARBA00023235"/>
    </source>
</evidence>
<gene>
    <name evidence="12" type="primary">hisA</name>
    <name evidence="15" type="ORF">BUZ14_01585</name>
</gene>
<dbReference type="PANTHER" id="PTHR43090">
    <property type="entry name" value="1-(5-PHOSPHORIBOSYL)-5-[(5-PHOSPHORIBOSYLAMINO)METHYLIDENEAMINO] IMIDAZOLE-4-CARBOXAMIDE ISOMERASE"/>
    <property type="match status" value="1"/>
</dbReference>
<dbReference type="UniPathway" id="UPA00031">
    <property type="reaction ID" value="UER00009"/>
</dbReference>
<dbReference type="HAMAP" id="MF_01014">
    <property type="entry name" value="HisA"/>
    <property type="match status" value="1"/>
</dbReference>
<comment type="caution">
    <text evidence="15">The sequence shown here is derived from an EMBL/GenBank/DDBJ whole genome shotgun (WGS) entry which is preliminary data.</text>
</comment>
<keyword evidence="8 12" id="KW-0028">Amino-acid biosynthesis</keyword>
<dbReference type="GO" id="GO:0003949">
    <property type="term" value="F:1-(5-phosphoribosyl)-5-[(5-phosphoribosylamino)methylideneamino]imidazole-4-carboxamide isomerase activity"/>
    <property type="evidence" value="ECO:0007669"/>
    <property type="project" value="UniProtKB-UniRule"/>
</dbReference>
<evidence type="ECO:0000256" key="3">
    <source>
        <dbReference type="ARBA" id="ARBA00005133"/>
    </source>
</evidence>
<keyword evidence="9 12" id="KW-0368">Histidine biosynthesis</keyword>
<dbReference type="InterPro" id="IPR013785">
    <property type="entry name" value="Aldolase_TIM"/>
</dbReference>
<keyword evidence="7 12" id="KW-0963">Cytoplasm</keyword>
<comment type="catalytic activity">
    <reaction evidence="1 12 14">
        <text>1-(5-phospho-beta-D-ribosyl)-5-[(5-phospho-beta-D-ribosylamino)methylideneamino]imidazole-4-carboxamide = 5-[(5-phospho-1-deoxy-D-ribulos-1-ylimino)methylamino]-1-(5-phospho-beta-D-ribosyl)imidazole-4-carboxamide</text>
        <dbReference type="Rhea" id="RHEA:15469"/>
        <dbReference type="ChEBI" id="CHEBI:58435"/>
        <dbReference type="ChEBI" id="CHEBI:58525"/>
        <dbReference type="EC" id="5.3.1.16"/>
    </reaction>
</comment>
<dbReference type="GO" id="GO:0000105">
    <property type="term" value="P:L-histidine biosynthetic process"/>
    <property type="evidence" value="ECO:0007669"/>
    <property type="project" value="UniProtKB-UniRule"/>
</dbReference>
<dbReference type="OrthoDB" id="9807749at2"/>
<evidence type="ECO:0000313" key="16">
    <source>
        <dbReference type="Proteomes" id="UP000265541"/>
    </source>
</evidence>
<dbReference type="RefSeq" id="WP_119484082.1">
    <property type="nucleotide sequence ID" value="NZ_QYJN01000001.1"/>
</dbReference>